<reference evidence="1" key="2">
    <citation type="journal article" date="2023" name="Commun. Biol.">
        <title>Intrasexual cuticular hydrocarbon dimorphism in a wasp sheds light on hydrocarbon biosynthesis genes in Hymenoptera.</title>
        <authorList>
            <person name="Moris V.C."/>
            <person name="Podsiadlowski L."/>
            <person name="Martin S."/>
            <person name="Oeyen J.P."/>
            <person name="Donath A."/>
            <person name="Petersen M."/>
            <person name="Wilbrandt J."/>
            <person name="Misof B."/>
            <person name="Liedtke D."/>
            <person name="Thamm M."/>
            <person name="Scheiner R."/>
            <person name="Schmitt T."/>
            <person name="Niehuis O."/>
        </authorList>
    </citation>
    <scope>NUCLEOTIDE SEQUENCE</scope>
    <source>
        <strain evidence="1">GBR_01_08_01A</strain>
    </source>
</reference>
<evidence type="ECO:0000313" key="2">
    <source>
        <dbReference type="Proteomes" id="UP001258017"/>
    </source>
</evidence>
<proteinExistence type="predicted"/>
<accession>A0AAD9RCD1</accession>
<evidence type="ECO:0000313" key="1">
    <source>
        <dbReference type="EMBL" id="KAK2577044.1"/>
    </source>
</evidence>
<sequence>MTETKEELKFLNIRIGPISGGYSLSQKEYVDKALKKYGLEDSNPARSPLDTQQDLDDFRESTCLDSMQYQEMLELFAPRSKGILFSSRWWA</sequence>
<keyword evidence="2" id="KW-1185">Reference proteome</keyword>
<dbReference type="Proteomes" id="UP001258017">
    <property type="component" value="Unassembled WGS sequence"/>
</dbReference>
<organism evidence="1 2">
    <name type="scientific">Odynerus spinipes</name>
    <dbReference type="NCBI Taxonomy" id="1348599"/>
    <lineage>
        <taxon>Eukaryota</taxon>
        <taxon>Metazoa</taxon>
        <taxon>Ecdysozoa</taxon>
        <taxon>Arthropoda</taxon>
        <taxon>Hexapoda</taxon>
        <taxon>Insecta</taxon>
        <taxon>Pterygota</taxon>
        <taxon>Neoptera</taxon>
        <taxon>Endopterygota</taxon>
        <taxon>Hymenoptera</taxon>
        <taxon>Apocrita</taxon>
        <taxon>Aculeata</taxon>
        <taxon>Vespoidea</taxon>
        <taxon>Vespidae</taxon>
        <taxon>Eumeninae</taxon>
        <taxon>Odynerus</taxon>
    </lineage>
</organism>
<dbReference type="EMBL" id="JAIFRP010004367">
    <property type="protein sequence ID" value="KAK2577044.1"/>
    <property type="molecule type" value="Genomic_DNA"/>
</dbReference>
<name>A0AAD9RCD1_9HYME</name>
<dbReference type="AlphaFoldDB" id="A0AAD9RCD1"/>
<protein>
    <submittedName>
        <fullName evidence="1">Uncharacterized protein</fullName>
    </submittedName>
</protein>
<comment type="caution">
    <text evidence="1">The sequence shown here is derived from an EMBL/GenBank/DDBJ whole genome shotgun (WGS) entry which is preliminary data.</text>
</comment>
<gene>
    <name evidence="1" type="ORF">KPH14_000895</name>
</gene>
<reference evidence="1" key="1">
    <citation type="submission" date="2021-08" db="EMBL/GenBank/DDBJ databases">
        <authorList>
            <person name="Misof B."/>
            <person name="Oliver O."/>
            <person name="Podsiadlowski L."/>
            <person name="Donath A."/>
            <person name="Peters R."/>
            <person name="Mayer C."/>
            <person name="Rust J."/>
            <person name="Gunkel S."/>
            <person name="Lesny P."/>
            <person name="Martin S."/>
            <person name="Oeyen J.P."/>
            <person name="Petersen M."/>
            <person name="Panagiotis P."/>
            <person name="Wilbrandt J."/>
            <person name="Tanja T."/>
        </authorList>
    </citation>
    <scope>NUCLEOTIDE SEQUENCE</scope>
    <source>
        <strain evidence="1">GBR_01_08_01A</strain>
        <tissue evidence="1">Thorax + abdomen</tissue>
    </source>
</reference>